<dbReference type="CDD" id="cd12914">
    <property type="entry name" value="PDC1_DGC_like"/>
    <property type="match status" value="1"/>
</dbReference>
<dbReference type="SUPFAM" id="SSF55874">
    <property type="entry name" value="ATPase domain of HSP90 chaperone/DNA topoisomerase II/histidine kinase"/>
    <property type="match status" value="1"/>
</dbReference>
<proteinExistence type="predicted"/>
<sequence>MTMIAALRRQMTLTRAWLGMVMLLCLAVLLWDIGRSYVEHRRQTVERLTALAKVVEARTELTFQTLDMLLRETANELPFDRPPGDSGFLRFLKGRSFIFTDALTISVVNPDGIIIHASNPSLVGRNVGERDYLQHFRAHPDDSGMFISKPAVSIANNPVIFTARAIRHDDGRLRAVVLTGINPELLGSLLQSALPSEDSGAIAVLRRDGTILARRPELANTTPGASLAGAPMFQAHIADGKALSVQQGGGGPDQFERLLVMRDTNLFNLVVVVTISAQHLFEPVLKTLVADLIFLIIVAAVVVVLGRFLGGRERQRLQTQRELAVARDYYMRVLDHLPVHIWRCDDLGRIDYTNGTLQAYCGATAGDLCPLVHPDDLASWQDANASRLHRRDSSEQEFRLRRYDGQYRWMHEVAQPFHHQDGSFAGHLAACLDVTETREAQEKLTQSNAELEQFAYVASHDLREPLRMVSSYMGLIERRLGGKVESDIQEFLAFAKDGATRMDRLILDLLQYSRIGRMSTARRPLDLADCLSVALSNLGVMIDESRARLCIGALPTLNASDDDMVRLFQNLIANAIKYAQPGIAPEIRIDCQREAGSWRLSVQDNGIGIDRTYFDRVFRIFQRLHGRDDHGGGSGIGLSICKKIVESHGGRIWVDSAGINQGCTFTFILPALNG</sequence>
<evidence type="ECO:0000256" key="9">
    <source>
        <dbReference type="ARBA" id="ARBA00022777"/>
    </source>
</evidence>
<evidence type="ECO:0000313" key="17">
    <source>
        <dbReference type="EMBL" id="CAM76492.1"/>
    </source>
</evidence>
<evidence type="ECO:0000256" key="6">
    <source>
        <dbReference type="ARBA" id="ARBA00022679"/>
    </source>
</evidence>
<dbReference type="Pfam" id="PF02743">
    <property type="entry name" value="dCache_1"/>
    <property type="match status" value="1"/>
</dbReference>
<dbReference type="PROSITE" id="PS50109">
    <property type="entry name" value="HIS_KIN"/>
    <property type="match status" value="1"/>
</dbReference>
<dbReference type="GO" id="GO:0005524">
    <property type="term" value="F:ATP binding"/>
    <property type="evidence" value="ECO:0007669"/>
    <property type="project" value="UniProtKB-KW"/>
</dbReference>
<dbReference type="InterPro" id="IPR036890">
    <property type="entry name" value="HATPase_C_sf"/>
</dbReference>
<dbReference type="AlphaFoldDB" id="A4U0T5"/>
<dbReference type="InterPro" id="IPR005467">
    <property type="entry name" value="His_kinase_dom"/>
</dbReference>
<evidence type="ECO:0000259" key="15">
    <source>
        <dbReference type="PROSITE" id="PS50109"/>
    </source>
</evidence>
<dbReference type="Gene3D" id="3.30.565.10">
    <property type="entry name" value="Histidine kinase-like ATPase, C-terminal domain"/>
    <property type="match status" value="1"/>
</dbReference>
<dbReference type="PANTHER" id="PTHR43304:SF1">
    <property type="entry name" value="PAC DOMAIN-CONTAINING PROTEIN"/>
    <property type="match status" value="1"/>
</dbReference>
<keyword evidence="12" id="KW-0902">Two-component regulatory system</keyword>
<evidence type="ECO:0000256" key="11">
    <source>
        <dbReference type="ARBA" id="ARBA00022989"/>
    </source>
</evidence>
<dbReference type="InterPro" id="IPR035965">
    <property type="entry name" value="PAS-like_dom_sf"/>
</dbReference>
<comment type="subcellular location">
    <subcellularLocation>
        <location evidence="2">Cell membrane</location>
        <topology evidence="2">Multi-pass membrane protein</topology>
    </subcellularLocation>
</comment>
<dbReference type="SMART" id="SM00387">
    <property type="entry name" value="HATPase_c"/>
    <property type="match status" value="1"/>
</dbReference>
<keyword evidence="4" id="KW-1003">Cell membrane</keyword>
<gene>
    <name evidence="17" type="ORF">MGR_3219</name>
</gene>
<reference evidence="17" key="1">
    <citation type="journal article" date="2007" name="J. Bacteriol.">
        <title>Comparative genome analysis of four magnetotactic bacteria reveals a complex set of group-specific genes implicated in magnetosome biomineralization and function.</title>
        <authorList>
            <person name="Richter M."/>
            <person name="Kube M."/>
            <person name="Bazylinski D.A."/>
            <person name="Lombardot T."/>
            <person name="Gloeckner F.O."/>
            <person name="Reinhardt R."/>
            <person name="Schueler D."/>
        </authorList>
    </citation>
    <scope>NUCLEOTIDE SEQUENCE</scope>
    <source>
        <strain evidence="17">MSR-1</strain>
    </source>
</reference>
<keyword evidence="10" id="KW-0067">ATP-binding</keyword>
<evidence type="ECO:0000256" key="2">
    <source>
        <dbReference type="ARBA" id="ARBA00004651"/>
    </source>
</evidence>
<evidence type="ECO:0000256" key="5">
    <source>
        <dbReference type="ARBA" id="ARBA00022553"/>
    </source>
</evidence>
<evidence type="ECO:0000256" key="10">
    <source>
        <dbReference type="ARBA" id="ARBA00022840"/>
    </source>
</evidence>
<dbReference type="Gene3D" id="1.10.287.130">
    <property type="match status" value="1"/>
</dbReference>
<evidence type="ECO:0000256" key="1">
    <source>
        <dbReference type="ARBA" id="ARBA00000085"/>
    </source>
</evidence>
<protein>
    <recommendedName>
        <fullName evidence="3">histidine kinase</fullName>
        <ecNumber evidence="3">2.7.13.3</ecNumber>
    </recommendedName>
</protein>
<dbReference type="EMBL" id="CU459003">
    <property type="protein sequence ID" value="CAM76492.1"/>
    <property type="molecule type" value="Genomic_DNA"/>
</dbReference>
<dbReference type="SUPFAM" id="SSF55785">
    <property type="entry name" value="PYP-like sensor domain (PAS domain)"/>
    <property type="match status" value="1"/>
</dbReference>
<keyword evidence="8" id="KW-0547">Nucleotide-binding</keyword>
<dbReference type="InterPro" id="IPR033479">
    <property type="entry name" value="dCache_1"/>
</dbReference>
<evidence type="ECO:0000259" key="16">
    <source>
        <dbReference type="PROSITE" id="PS50113"/>
    </source>
</evidence>
<dbReference type="CDD" id="cd00082">
    <property type="entry name" value="HisKA"/>
    <property type="match status" value="1"/>
</dbReference>
<dbReference type="PANTHER" id="PTHR43304">
    <property type="entry name" value="PHYTOCHROME-LIKE PROTEIN CPH1"/>
    <property type="match status" value="1"/>
</dbReference>
<dbReference type="InterPro" id="IPR000700">
    <property type="entry name" value="PAS-assoc_C"/>
</dbReference>
<keyword evidence="13 14" id="KW-0472">Membrane</keyword>
<dbReference type="EC" id="2.7.13.3" evidence="3"/>
<dbReference type="InterPro" id="IPR029151">
    <property type="entry name" value="Sensor-like_sf"/>
</dbReference>
<dbReference type="InterPro" id="IPR003661">
    <property type="entry name" value="HisK_dim/P_dom"/>
</dbReference>
<dbReference type="SMART" id="SM00388">
    <property type="entry name" value="HisKA"/>
    <property type="match status" value="1"/>
</dbReference>
<dbReference type="SUPFAM" id="SSF103190">
    <property type="entry name" value="Sensory domain-like"/>
    <property type="match status" value="1"/>
</dbReference>
<dbReference type="GO" id="GO:0005886">
    <property type="term" value="C:plasma membrane"/>
    <property type="evidence" value="ECO:0007669"/>
    <property type="project" value="UniProtKB-SubCell"/>
</dbReference>
<dbReference type="InterPro" id="IPR001610">
    <property type="entry name" value="PAC"/>
</dbReference>
<dbReference type="Gene3D" id="3.30.450.20">
    <property type="entry name" value="PAS domain"/>
    <property type="match status" value="3"/>
</dbReference>
<dbReference type="Pfam" id="PF02518">
    <property type="entry name" value="HATPase_c"/>
    <property type="match status" value="1"/>
</dbReference>
<dbReference type="SUPFAM" id="SSF47384">
    <property type="entry name" value="Homodimeric domain of signal transducing histidine kinase"/>
    <property type="match status" value="1"/>
</dbReference>
<dbReference type="InterPro" id="IPR000014">
    <property type="entry name" value="PAS"/>
</dbReference>
<dbReference type="FunFam" id="3.30.565.10:FF:000006">
    <property type="entry name" value="Sensor histidine kinase WalK"/>
    <property type="match status" value="1"/>
</dbReference>
<dbReference type="InterPro" id="IPR052162">
    <property type="entry name" value="Sensor_kinase/Photoreceptor"/>
</dbReference>
<evidence type="ECO:0000256" key="7">
    <source>
        <dbReference type="ARBA" id="ARBA00022692"/>
    </source>
</evidence>
<dbReference type="PRINTS" id="PR00344">
    <property type="entry name" value="BCTRLSENSOR"/>
</dbReference>
<keyword evidence="7 14" id="KW-0812">Transmembrane</keyword>
<evidence type="ECO:0000256" key="8">
    <source>
        <dbReference type="ARBA" id="ARBA00022741"/>
    </source>
</evidence>
<name>A4U0T5_9PROT</name>
<feature type="domain" description="PAC" evidence="16">
    <location>
        <begin position="394"/>
        <end position="446"/>
    </location>
</feature>
<dbReference type="CDD" id="cd12915">
    <property type="entry name" value="PDC2_DGC_like"/>
    <property type="match status" value="1"/>
</dbReference>
<feature type="transmembrane region" description="Helical" evidence="14">
    <location>
        <begin position="16"/>
        <end position="33"/>
    </location>
</feature>
<evidence type="ECO:0000256" key="4">
    <source>
        <dbReference type="ARBA" id="ARBA00022475"/>
    </source>
</evidence>
<dbReference type="NCBIfam" id="TIGR00229">
    <property type="entry name" value="sensory_box"/>
    <property type="match status" value="1"/>
</dbReference>
<dbReference type="SMART" id="SM00086">
    <property type="entry name" value="PAC"/>
    <property type="match status" value="1"/>
</dbReference>
<keyword evidence="5" id="KW-0597">Phosphoprotein</keyword>
<organism evidence="17">
    <name type="scientific">Magnetospirillum gryphiswaldense</name>
    <dbReference type="NCBI Taxonomy" id="55518"/>
    <lineage>
        <taxon>Bacteria</taxon>
        <taxon>Pseudomonadati</taxon>
        <taxon>Pseudomonadota</taxon>
        <taxon>Alphaproteobacteria</taxon>
        <taxon>Rhodospirillales</taxon>
        <taxon>Rhodospirillaceae</taxon>
        <taxon>Magnetospirillum</taxon>
    </lineage>
</organism>
<keyword evidence="9 17" id="KW-0418">Kinase</keyword>
<evidence type="ECO:0000256" key="13">
    <source>
        <dbReference type="ARBA" id="ARBA00023136"/>
    </source>
</evidence>
<dbReference type="Pfam" id="PF00512">
    <property type="entry name" value="HisKA"/>
    <property type="match status" value="1"/>
</dbReference>
<feature type="transmembrane region" description="Helical" evidence="14">
    <location>
        <begin position="287"/>
        <end position="309"/>
    </location>
</feature>
<keyword evidence="11 14" id="KW-1133">Transmembrane helix</keyword>
<dbReference type="InterPro" id="IPR013655">
    <property type="entry name" value="PAS_fold_3"/>
</dbReference>
<dbReference type="InterPro" id="IPR004358">
    <property type="entry name" value="Sig_transdc_His_kin-like_C"/>
</dbReference>
<evidence type="ECO:0000256" key="14">
    <source>
        <dbReference type="SAM" id="Phobius"/>
    </source>
</evidence>
<evidence type="ECO:0000256" key="12">
    <source>
        <dbReference type="ARBA" id="ARBA00023012"/>
    </source>
</evidence>
<dbReference type="InterPro" id="IPR003594">
    <property type="entry name" value="HATPase_dom"/>
</dbReference>
<feature type="domain" description="Histidine kinase" evidence="15">
    <location>
        <begin position="457"/>
        <end position="673"/>
    </location>
</feature>
<dbReference type="PROSITE" id="PS50113">
    <property type="entry name" value="PAC"/>
    <property type="match status" value="1"/>
</dbReference>
<dbReference type="InterPro" id="IPR036097">
    <property type="entry name" value="HisK_dim/P_sf"/>
</dbReference>
<dbReference type="RefSeq" id="WP_106002197.1">
    <property type="nucleotide sequence ID" value="NZ_CP027527.1"/>
</dbReference>
<dbReference type="Pfam" id="PF08447">
    <property type="entry name" value="PAS_3"/>
    <property type="match status" value="1"/>
</dbReference>
<dbReference type="GO" id="GO:0000155">
    <property type="term" value="F:phosphorelay sensor kinase activity"/>
    <property type="evidence" value="ECO:0007669"/>
    <property type="project" value="InterPro"/>
</dbReference>
<dbReference type="CDD" id="cd00130">
    <property type="entry name" value="PAS"/>
    <property type="match status" value="1"/>
</dbReference>
<accession>A4U0T5</accession>
<evidence type="ECO:0000256" key="3">
    <source>
        <dbReference type="ARBA" id="ARBA00012438"/>
    </source>
</evidence>
<comment type="catalytic activity">
    <reaction evidence="1">
        <text>ATP + protein L-histidine = ADP + protein N-phospho-L-histidine.</text>
        <dbReference type="EC" id="2.7.13.3"/>
    </reaction>
</comment>
<keyword evidence="6" id="KW-0808">Transferase</keyword>